<evidence type="ECO:0000256" key="2">
    <source>
        <dbReference type="ARBA" id="ARBA00022692"/>
    </source>
</evidence>
<feature type="signal peptide" evidence="7">
    <location>
        <begin position="1"/>
        <end position="23"/>
    </location>
</feature>
<protein>
    <recommendedName>
        <fullName evidence="10">Mid2 domain-containing protein</fullName>
    </recommendedName>
</protein>
<feature type="compositionally biased region" description="Polar residues" evidence="5">
    <location>
        <begin position="296"/>
        <end position="306"/>
    </location>
</feature>
<name>A0A060SCU3_PYCCI</name>
<feature type="region of interest" description="Disordered" evidence="5">
    <location>
        <begin position="361"/>
        <end position="446"/>
    </location>
</feature>
<dbReference type="GO" id="GO:0071944">
    <property type="term" value="C:cell periphery"/>
    <property type="evidence" value="ECO:0007669"/>
    <property type="project" value="UniProtKB-ARBA"/>
</dbReference>
<dbReference type="AlphaFoldDB" id="A0A060SCU3"/>
<keyword evidence="9" id="KW-1185">Reference proteome</keyword>
<dbReference type="GO" id="GO:0016020">
    <property type="term" value="C:membrane"/>
    <property type="evidence" value="ECO:0007669"/>
    <property type="project" value="UniProtKB-SubCell"/>
</dbReference>
<dbReference type="Proteomes" id="UP000029665">
    <property type="component" value="Unassembled WGS sequence"/>
</dbReference>
<keyword evidence="7" id="KW-0732">Signal</keyword>
<dbReference type="PANTHER" id="PTHR15549:SF26">
    <property type="entry name" value="AXIAL BUDDING PATTERN PROTEIN 2-RELATED"/>
    <property type="match status" value="1"/>
</dbReference>
<feature type="compositionally biased region" description="Low complexity" evidence="5">
    <location>
        <begin position="372"/>
        <end position="381"/>
    </location>
</feature>
<evidence type="ECO:0000256" key="7">
    <source>
        <dbReference type="SAM" id="SignalP"/>
    </source>
</evidence>
<dbReference type="PANTHER" id="PTHR15549">
    <property type="entry name" value="PAIRED IMMUNOGLOBULIN-LIKE TYPE 2 RECEPTOR"/>
    <property type="match status" value="1"/>
</dbReference>
<reference evidence="8" key="1">
    <citation type="submission" date="2014-01" db="EMBL/GenBank/DDBJ databases">
        <title>The genome of the white-rot fungus Pycnoporus cinnabarinus: a basidiomycete model with a versatile arsenal for lignocellulosic biomass breakdown.</title>
        <authorList>
            <person name="Levasseur A."/>
            <person name="Lomascolo A."/>
            <person name="Ruiz-Duenas F.J."/>
            <person name="Uzan E."/>
            <person name="Piumi F."/>
            <person name="Kues U."/>
            <person name="Ram A.F.J."/>
            <person name="Murat C."/>
            <person name="Haon M."/>
            <person name="Benoit I."/>
            <person name="Arfi Y."/>
            <person name="Chevret D."/>
            <person name="Drula E."/>
            <person name="Kwon M.J."/>
            <person name="Gouret P."/>
            <person name="Lesage-Meessen L."/>
            <person name="Lombard V."/>
            <person name="Mariette J."/>
            <person name="Noirot C."/>
            <person name="Park J."/>
            <person name="Patyshakuliyeva A."/>
            <person name="Wieneger R.A.B."/>
            <person name="Wosten H.A.B."/>
            <person name="Martin F."/>
            <person name="Coutinho P.M."/>
            <person name="de Vries R."/>
            <person name="Martinez A.T."/>
            <person name="Klopp C."/>
            <person name="Pontarotti P."/>
            <person name="Henrissat B."/>
            <person name="Record E."/>
        </authorList>
    </citation>
    <scope>NUCLEOTIDE SEQUENCE [LARGE SCALE GENOMIC DNA]</scope>
    <source>
        <strain evidence="8">BRFM137</strain>
    </source>
</reference>
<comment type="caution">
    <text evidence="8">The sequence shown here is derived from an EMBL/GenBank/DDBJ whole genome shotgun (WGS) entry which is preliminary data.</text>
</comment>
<dbReference type="HOGENOM" id="CLU_056404_0_0_1"/>
<dbReference type="STRING" id="5643.A0A060SCU3"/>
<keyword evidence="2 6" id="KW-0812">Transmembrane</keyword>
<proteinExistence type="predicted"/>
<dbReference type="OrthoDB" id="2757214at2759"/>
<feature type="chain" id="PRO_5001592115" description="Mid2 domain-containing protein" evidence="7">
    <location>
        <begin position="24"/>
        <end position="446"/>
    </location>
</feature>
<evidence type="ECO:0000313" key="9">
    <source>
        <dbReference type="Proteomes" id="UP000029665"/>
    </source>
</evidence>
<feature type="transmembrane region" description="Helical" evidence="6">
    <location>
        <begin position="253"/>
        <end position="275"/>
    </location>
</feature>
<evidence type="ECO:0000256" key="5">
    <source>
        <dbReference type="SAM" id="MobiDB-lite"/>
    </source>
</evidence>
<dbReference type="EMBL" id="CCBP010000109">
    <property type="protein sequence ID" value="CDO72051.1"/>
    <property type="molecule type" value="Genomic_DNA"/>
</dbReference>
<evidence type="ECO:0008006" key="10">
    <source>
        <dbReference type="Google" id="ProtNLM"/>
    </source>
</evidence>
<feature type="region of interest" description="Disordered" evidence="5">
    <location>
        <begin position="285"/>
        <end position="306"/>
    </location>
</feature>
<comment type="subcellular location">
    <subcellularLocation>
        <location evidence="1">Membrane</location>
        <topology evidence="1">Single-pass membrane protein</topology>
    </subcellularLocation>
</comment>
<dbReference type="InterPro" id="IPR051694">
    <property type="entry name" value="Immunoregulatory_rcpt-like"/>
</dbReference>
<evidence type="ECO:0000256" key="1">
    <source>
        <dbReference type="ARBA" id="ARBA00004167"/>
    </source>
</evidence>
<dbReference type="OMA" id="NLYSLFW"/>
<keyword evidence="4 6" id="KW-0472">Membrane</keyword>
<evidence type="ECO:0000256" key="3">
    <source>
        <dbReference type="ARBA" id="ARBA00022989"/>
    </source>
</evidence>
<accession>A0A060SCU3</accession>
<gene>
    <name evidence="8" type="ORF">BN946_scf184943.g86</name>
</gene>
<keyword evidence="3 6" id="KW-1133">Transmembrane helix</keyword>
<evidence type="ECO:0000256" key="4">
    <source>
        <dbReference type="ARBA" id="ARBA00023136"/>
    </source>
</evidence>
<organism evidence="8 9">
    <name type="scientific">Pycnoporus cinnabarinus</name>
    <name type="common">Cinnabar-red polypore</name>
    <name type="synonym">Trametes cinnabarina</name>
    <dbReference type="NCBI Taxonomy" id="5643"/>
    <lineage>
        <taxon>Eukaryota</taxon>
        <taxon>Fungi</taxon>
        <taxon>Dikarya</taxon>
        <taxon>Basidiomycota</taxon>
        <taxon>Agaricomycotina</taxon>
        <taxon>Agaricomycetes</taxon>
        <taxon>Polyporales</taxon>
        <taxon>Polyporaceae</taxon>
        <taxon>Trametes</taxon>
    </lineage>
</organism>
<evidence type="ECO:0000313" key="8">
    <source>
        <dbReference type="EMBL" id="CDO72051.1"/>
    </source>
</evidence>
<sequence length="446" mass="47640">MFRRHISLASLFLAALRCSGVTASSGNTTCASSQLDWYTSVVGETPSNPTSHSHPELSDVVPKFRPDTPGDQCDDQLSSCCCNSVSWALSMLCMNCQYDTGTGGNGIDAGNGAYEMYTASCGKPVNRTLPADIQTAVCNKEIKIDRNLYSLFWDTGAWYVTTRLRARENLTIHDVPVITRFYVYTKETMIKDFAATNNNTFTHCNSTLKASSISSIASSSPTSSLMSPSLSSSPAQASGSTAVATSSTHLAPILGGAIGGVAVAAILALIGFFLFRRQRRRQGPKPIDLSKEYSDRSTLNSDQQPMSVVTPFSVAGQSSTSPVHTLRAQDFPRLNDAPVADSGYGGGKLTMSEEYALLPRSPHGARTHKRSQSSASSQAVSTGARRPERHEDGGPVPALQRSASGRLPPAYRHSWEANDPASFGSSSVRPSAYGGWDNDPRTLACG</sequence>
<evidence type="ECO:0000256" key="6">
    <source>
        <dbReference type="SAM" id="Phobius"/>
    </source>
</evidence>